<gene>
    <name evidence="2" type="ORF">GA0061070_105730</name>
</gene>
<dbReference type="OrthoDB" id="5570653at2"/>
<dbReference type="InterPro" id="IPR007712">
    <property type="entry name" value="RelE/ParE_toxin"/>
</dbReference>
<keyword evidence="2" id="KW-0255">Endonuclease</keyword>
<dbReference type="EMBL" id="FMBC01000057">
    <property type="protein sequence ID" value="SCC64723.1"/>
    <property type="molecule type" value="Genomic_DNA"/>
</dbReference>
<dbReference type="GO" id="GO:0004519">
    <property type="term" value="F:endonuclease activity"/>
    <property type="evidence" value="ECO:0007669"/>
    <property type="project" value="UniProtKB-KW"/>
</dbReference>
<protein>
    <submittedName>
        <fullName evidence="2">mRNA-degrading endonuclease RelE, toxin component of the RelBE toxin-antitoxin system</fullName>
    </submittedName>
</protein>
<dbReference type="Pfam" id="PF05016">
    <property type="entry name" value="ParE_toxin"/>
    <property type="match status" value="1"/>
</dbReference>
<dbReference type="PANTHER" id="PTHR38813:SF1">
    <property type="entry name" value="TOXIN RELE1-RELATED"/>
    <property type="match status" value="1"/>
</dbReference>
<organism evidence="2 3">
    <name type="scientific">Kosakonia oryziphila</name>
    <dbReference type="NCBI Taxonomy" id="1005667"/>
    <lineage>
        <taxon>Bacteria</taxon>
        <taxon>Pseudomonadati</taxon>
        <taxon>Pseudomonadota</taxon>
        <taxon>Gammaproteobacteria</taxon>
        <taxon>Enterobacterales</taxon>
        <taxon>Enterobacteriaceae</taxon>
        <taxon>Kosakonia</taxon>
    </lineage>
</organism>
<keyword evidence="2" id="KW-0540">Nuclease</keyword>
<dbReference type="RefSeq" id="WP_090138092.1">
    <property type="nucleotide sequence ID" value="NZ_FMBC01000057.1"/>
</dbReference>
<dbReference type="PANTHER" id="PTHR38813">
    <property type="match status" value="1"/>
</dbReference>
<keyword evidence="1" id="KW-1277">Toxin-antitoxin system</keyword>
<keyword evidence="3" id="KW-1185">Reference proteome</keyword>
<reference evidence="3" key="1">
    <citation type="submission" date="2016-08" db="EMBL/GenBank/DDBJ databases">
        <authorList>
            <person name="Varghese N."/>
            <person name="Submissions Spin"/>
        </authorList>
    </citation>
    <scope>NUCLEOTIDE SEQUENCE [LARGE SCALE GENOMIC DNA]</scope>
    <source>
        <strain evidence="3">REICA_142</strain>
    </source>
</reference>
<evidence type="ECO:0000313" key="3">
    <source>
        <dbReference type="Proteomes" id="UP000198515"/>
    </source>
</evidence>
<name>A0A1C4G9X8_9ENTR</name>
<proteinExistence type="predicted"/>
<keyword evidence="2" id="KW-0378">Hydrolase</keyword>
<accession>A0A1C4G9X8</accession>
<dbReference type="AlphaFoldDB" id="A0A1C4G9X8"/>
<evidence type="ECO:0000313" key="2">
    <source>
        <dbReference type="EMBL" id="SCC64723.1"/>
    </source>
</evidence>
<evidence type="ECO:0000256" key="1">
    <source>
        <dbReference type="ARBA" id="ARBA00022649"/>
    </source>
</evidence>
<dbReference type="Proteomes" id="UP000198515">
    <property type="component" value="Unassembled WGS sequence"/>
</dbReference>
<dbReference type="InterPro" id="IPR052747">
    <property type="entry name" value="TA_system_RelE_toxin"/>
</dbReference>
<dbReference type="InterPro" id="IPR035093">
    <property type="entry name" value="RelE/ParE_toxin_dom_sf"/>
</dbReference>
<dbReference type="SUPFAM" id="SSF143011">
    <property type="entry name" value="RelE-like"/>
    <property type="match status" value="1"/>
</dbReference>
<sequence>MTTVIKWKTRAVKDLRALPSQDQKPVREKVNALQAYPDIHGLDIKKLTDKNGQYRLRVKNYRVLFEMEGGEIVVIDILRILRRTSTTY</sequence>
<dbReference type="Gene3D" id="3.30.2310.20">
    <property type="entry name" value="RelE-like"/>
    <property type="match status" value="1"/>
</dbReference>